<evidence type="ECO:0000313" key="2">
    <source>
        <dbReference type="EMBL" id="VCU38816.1"/>
    </source>
</evidence>
<sequence>MVSRCIFWNLRVFHVDRRPEVWRSSSIHSGAQIEPRRRPKATSGTTEENLVIT</sequence>
<reference evidence="2 3" key="1">
    <citation type="submission" date="2018-08" db="EMBL/GenBank/DDBJ databases">
        <authorList>
            <person name="Muller C M."/>
        </authorList>
    </citation>
    <scope>NUCLEOTIDE SEQUENCE [LARGE SCALE GENOMIC DNA]</scope>
</reference>
<dbReference type="AlphaFoldDB" id="A0A9X9L6T0"/>
<dbReference type="Proteomes" id="UP000324639">
    <property type="component" value="Chromosome Bgt_-01"/>
</dbReference>
<accession>A0A9X9L6T0</accession>
<evidence type="ECO:0000256" key="1">
    <source>
        <dbReference type="SAM" id="MobiDB-lite"/>
    </source>
</evidence>
<keyword evidence="3" id="KW-1185">Reference proteome</keyword>
<proteinExistence type="predicted"/>
<evidence type="ECO:0000313" key="3">
    <source>
        <dbReference type="Proteomes" id="UP000324639"/>
    </source>
</evidence>
<feature type="region of interest" description="Disordered" evidence="1">
    <location>
        <begin position="28"/>
        <end position="53"/>
    </location>
</feature>
<gene>
    <name evidence="2" type="ORF">BGT96224V316_LOCUS73</name>
</gene>
<organism evidence="2 3">
    <name type="scientific">Blumeria graminis f. sp. tritici</name>
    <dbReference type="NCBI Taxonomy" id="62690"/>
    <lineage>
        <taxon>Eukaryota</taxon>
        <taxon>Fungi</taxon>
        <taxon>Dikarya</taxon>
        <taxon>Ascomycota</taxon>
        <taxon>Pezizomycotina</taxon>
        <taxon>Leotiomycetes</taxon>
        <taxon>Erysiphales</taxon>
        <taxon>Erysiphaceae</taxon>
        <taxon>Blumeria</taxon>
    </lineage>
</organism>
<protein>
    <submittedName>
        <fullName evidence="2">Bgt-20203-2</fullName>
    </submittedName>
</protein>
<name>A0A9X9L6T0_BLUGR</name>
<feature type="compositionally biased region" description="Polar residues" evidence="1">
    <location>
        <begin position="42"/>
        <end position="53"/>
    </location>
</feature>
<dbReference type="EMBL" id="LR026984">
    <property type="protein sequence ID" value="VCU38816.1"/>
    <property type="molecule type" value="Genomic_DNA"/>
</dbReference>